<feature type="signal peptide" evidence="3">
    <location>
        <begin position="1"/>
        <end position="25"/>
    </location>
</feature>
<keyword evidence="3" id="KW-0732">Signal</keyword>
<evidence type="ECO:0000313" key="4">
    <source>
        <dbReference type="EMBL" id="ORZ41427.1"/>
    </source>
</evidence>
<name>A0A1Y2I3K5_9FUNG</name>
<evidence type="ECO:0000256" key="3">
    <source>
        <dbReference type="SAM" id="SignalP"/>
    </source>
</evidence>
<evidence type="ECO:0000313" key="5">
    <source>
        <dbReference type="Proteomes" id="UP000193411"/>
    </source>
</evidence>
<comment type="caution">
    <text evidence="4">The sequence shown here is derived from an EMBL/GenBank/DDBJ whole genome shotgun (WGS) entry which is preliminary data.</text>
</comment>
<feature type="transmembrane region" description="Helical" evidence="2">
    <location>
        <begin position="169"/>
        <end position="189"/>
    </location>
</feature>
<proteinExistence type="predicted"/>
<evidence type="ECO:0000256" key="1">
    <source>
        <dbReference type="SAM" id="MobiDB-lite"/>
    </source>
</evidence>
<evidence type="ECO:0000256" key="2">
    <source>
        <dbReference type="SAM" id="Phobius"/>
    </source>
</evidence>
<keyword evidence="2" id="KW-1133">Transmembrane helix</keyword>
<dbReference type="AlphaFoldDB" id="A0A1Y2I3K5"/>
<keyword evidence="5" id="KW-1185">Reference proteome</keyword>
<dbReference type="EMBL" id="MCFL01000001">
    <property type="protein sequence ID" value="ORZ41427.1"/>
    <property type="molecule type" value="Genomic_DNA"/>
</dbReference>
<accession>A0A1Y2I3K5</accession>
<feature type="compositionally biased region" description="Pro residues" evidence="1">
    <location>
        <begin position="313"/>
        <end position="325"/>
    </location>
</feature>
<protein>
    <submittedName>
        <fullName evidence="4">Uncharacterized protein</fullName>
    </submittedName>
</protein>
<gene>
    <name evidence="4" type="ORF">BCR44DRAFT_1481543</name>
</gene>
<keyword evidence="2" id="KW-0812">Transmembrane</keyword>
<organism evidence="4 5">
    <name type="scientific">Catenaria anguillulae PL171</name>
    <dbReference type="NCBI Taxonomy" id="765915"/>
    <lineage>
        <taxon>Eukaryota</taxon>
        <taxon>Fungi</taxon>
        <taxon>Fungi incertae sedis</taxon>
        <taxon>Blastocladiomycota</taxon>
        <taxon>Blastocladiomycetes</taxon>
        <taxon>Blastocladiales</taxon>
        <taxon>Catenariaceae</taxon>
        <taxon>Catenaria</taxon>
    </lineage>
</organism>
<dbReference type="STRING" id="765915.A0A1Y2I3K5"/>
<reference evidence="4 5" key="1">
    <citation type="submission" date="2016-07" db="EMBL/GenBank/DDBJ databases">
        <title>Pervasive Adenine N6-methylation of Active Genes in Fungi.</title>
        <authorList>
            <consortium name="DOE Joint Genome Institute"/>
            <person name="Mondo S.J."/>
            <person name="Dannebaum R.O."/>
            <person name="Kuo R.C."/>
            <person name="Labutti K."/>
            <person name="Haridas S."/>
            <person name="Kuo A."/>
            <person name="Salamov A."/>
            <person name="Ahrendt S.R."/>
            <person name="Lipzen A."/>
            <person name="Sullivan W."/>
            <person name="Andreopoulos W.B."/>
            <person name="Clum A."/>
            <person name="Lindquist E."/>
            <person name="Daum C."/>
            <person name="Ramamoorthy G.K."/>
            <person name="Gryganskyi A."/>
            <person name="Culley D."/>
            <person name="Magnuson J.K."/>
            <person name="James T.Y."/>
            <person name="O'Malley M.A."/>
            <person name="Stajich J.E."/>
            <person name="Spatafora J.W."/>
            <person name="Visel A."/>
            <person name="Grigoriev I.V."/>
        </authorList>
    </citation>
    <scope>NUCLEOTIDE SEQUENCE [LARGE SCALE GENOMIC DNA]</scope>
    <source>
        <strain evidence="4 5">PL171</strain>
    </source>
</reference>
<dbReference type="Proteomes" id="UP000193411">
    <property type="component" value="Unassembled WGS sequence"/>
</dbReference>
<feature type="chain" id="PRO_5012530943" evidence="3">
    <location>
        <begin position="26"/>
        <end position="339"/>
    </location>
</feature>
<keyword evidence="2" id="KW-0472">Membrane</keyword>
<feature type="compositionally biased region" description="Pro residues" evidence="1">
    <location>
        <begin position="241"/>
        <end position="260"/>
    </location>
</feature>
<feature type="compositionally biased region" description="Low complexity" evidence="1">
    <location>
        <begin position="264"/>
        <end position="273"/>
    </location>
</feature>
<sequence>MYILCFTCLTGPALIIAGSLFFSSASVPTRENAVQQYTDAVTAWSASIANGPFSSSQFSVTTSAGTTSLVKTTSAGTEESWLKSREPTVPSASNHYRYEASVASLQSSTLTYPASNGNVATVNLAPQLVDVSKAVTFDSGNLNCRTGSCNQSDSSARQSCQNKPLCTDALLVSGFVFIGMVGCCIWACVACRRGRLHGGNDSKVVPTTTASLVGQQVQSTAAVPAPYSGYPAGGSYPMQPAPQPYAPVPPTGYQPAPPQYSPTQPVAYGQQPYGGPPAPYGQAPPGAYPPPQGMYAAAPSAPPPQGYYQQAPAPAPAPYGYPPQQPAPGGYPAVYEYPK</sequence>
<feature type="region of interest" description="Disordered" evidence="1">
    <location>
        <begin position="241"/>
        <end position="325"/>
    </location>
</feature>